<dbReference type="NCBIfam" id="TIGR01082">
    <property type="entry name" value="murC"/>
    <property type="match status" value="1"/>
</dbReference>
<comment type="function">
    <text evidence="14">Cell wall formation.</text>
</comment>
<evidence type="ECO:0000256" key="10">
    <source>
        <dbReference type="ARBA" id="ARBA00022984"/>
    </source>
</evidence>
<dbReference type="SUPFAM" id="SSF51984">
    <property type="entry name" value="MurCD N-terminal domain"/>
    <property type="match status" value="1"/>
</dbReference>
<evidence type="ECO:0000256" key="8">
    <source>
        <dbReference type="ARBA" id="ARBA00022840"/>
    </source>
</evidence>
<dbReference type="Proteomes" id="UP001330434">
    <property type="component" value="Chromosome"/>
</dbReference>
<dbReference type="GO" id="GO:0016874">
    <property type="term" value="F:ligase activity"/>
    <property type="evidence" value="ECO:0007669"/>
    <property type="project" value="UniProtKB-KW"/>
</dbReference>
<dbReference type="InterPro" id="IPR036615">
    <property type="entry name" value="Mur_ligase_C_dom_sf"/>
</dbReference>
<dbReference type="PANTHER" id="PTHR43445:SF3">
    <property type="entry name" value="UDP-N-ACETYLMURAMATE--L-ALANINE LIGASE"/>
    <property type="match status" value="1"/>
</dbReference>
<evidence type="ECO:0000256" key="6">
    <source>
        <dbReference type="ARBA" id="ARBA00022618"/>
    </source>
</evidence>
<dbReference type="InterPro" id="IPR005758">
    <property type="entry name" value="UDP-N-AcMur_Ala_ligase_MurC"/>
</dbReference>
<dbReference type="Gene3D" id="3.40.50.720">
    <property type="entry name" value="NAD(P)-binding Rossmann-like Domain"/>
    <property type="match status" value="1"/>
</dbReference>
<name>A0ABZ2C2I8_9PROT</name>
<dbReference type="PANTHER" id="PTHR43445">
    <property type="entry name" value="UDP-N-ACETYLMURAMATE--L-ALANINE LIGASE-RELATED"/>
    <property type="match status" value="1"/>
</dbReference>
<feature type="domain" description="Mur ligase central" evidence="17">
    <location>
        <begin position="114"/>
        <end position="293"/>
    </location>
</feature>
<dbReference type="Gene3D" id="3.40.1190.10">
    <property type="entry name" value="Mur-like, catalytic domain"/>
    <property type="match status" value="1"/>
</dbReference>
<keyword evidence="9 14" id="KW-0133">Cell shape</keyword>
<dbReference type="InterPro" id="IPR050061">
    <property type="entry name" value="MurCDEF_pg_biosynth"/>
</dbReference>
<evidence type="ECO:0000256" key="9">
    <source>
        <dbReference type="ARBA" id="ARBA00022960"/>
    </source>
</evidence>
<sequence length="470" mass="50764">MTKIDLSSLKKVHFIGIGGIGMSGLAKVLAESGIKVSGSDVAEGYTLPALRKLGVAVFLTHEAIQIEDADLVVVSTAVKPDNPELLKARETGVQIIHRSEMLAILMQNHTTITISGTHGKTTTTSLMAAVIEGAGLNPTVVNGGIIHAYGTNAKAGMGEWFVAEADESDGSFLNLPSKYVIVTNIDPEHMDYYGTEDRLYQAFTDYINHIPKDGIAVVCGDHPGLQKIIGKCTSRVVTYGEGSSNLYRLQNCRMDGNGATFDVERPCGKMLKDIHLPLLGKHNVLNAMSVIALSSEIGLSDNAIVAPLGDVKGVDRRFTKVGEAGGVIIIDDYAHHPVEIEAVLKSARQVSQGQVIAVFQAHRYSRLNSLFEDFVQALMTADKVIVAPIYSAGEMPIANLCHKAFAEKMMEKGHTAVYSIEDYDELPSLISNISAPQDYVLCLGAGSISKWARMLPQDLEPLFFLHRECA</sequence>
<comment type="pathway">
    <text evidence="2 14">Cell wall biogenesis; peptidoglycan biosynthesis.</text>
</comment>
<comment type="subcellular location">
    <subcellularLocation>
        <location evidence="1 14">Cytoplasm</location>
    </subcellularLocation>
</comment>
<dbReference type="InterPro" id="IPR000713">
    <property type="entry name" value="Mur_ligase_N"/>
</dbReference>
<dbReference type="Pfam" id="PF02875">
    <property type="entry name" value="Mur_ligase_C"/>
    <property type="match status" value="1"/>
</dbReference>
<dbReference type="EMBL" id="CP133270">
    <property type="protein sequence ID" value="WVX65923.1"/>
    <property type="molecule type" value="Genomic_DNA"/>
</dbReference>
<evidence type="ECO:0000256" key="14">
    <source>
        <dbReference type="HAMAP-Rule" id="MF_00046"/>
    </source>
</evidence>
<dbReference type="EC" id="6.3.2.8" evidence="3 14"/>
<keyword evidence="5 14" id="KW-0436">Ligase</keyword>
<dbReference type="RefSeq" id="WP_331256491.1">
    <property type="nucleotide sequence ID" value="NZ_CP133270.1"/>
</dbReference>
<dbReference type="Pfam" id="PF01225">
    <property type="entry name" value="Mur_ligase"/>
    <property type="match status" value="1"/>
</dbReference>
<evidence type="ECO:0000256" key="4">
    <source>
        <dbReference type="ARBA" id="ARBA00022490"/>
    </source>
</evidence>
<keyword evidence="11 14" id="KW-0131">Cell cycle</keyword>
<reference evidence="18 19" key="1">
    <citation type="journal article" date="2024" name="Environ. Microbiol.">
        <title>Novel evolutionary insights on the interactions of the Holosporales (Alphaproteobacteria) with eukaryotic hosts from comparative genomics.</title>
        <authorList>
            <person name="Giovannini M."/>
            <person name="Petroni G."/>
            <person name="Castelli M."/>
        </authorList>
    </citation>
    <scope>NUCLEOTIDE SEQUENCE [LARGE SCALE GENOMIC DNA]</scope>
    <source>
        <strain evidence="18 19">US_Bl 15I1</strain>
    </source>
</reference>
<evidence type="ECO:0000256" key="13">
    <source>
        <dbReference type="ARBA" id="ARBA00047833"/>
    </source>
</evidence>
<feature type="domain" description="Mur ligase N-terminal catalytic" evidence="15">
    <location>
        <begin position="11"/>
        <end position="109"/>
    </location>
</feature>
<evidence type="ECO:0000256" key="3">
    <source>
        <dbReference type="ARBA" id="ARBA00012211"/>
    </source>
</evidence>
<comment type="catalytic activity">
    <reaction evidence="13 14">
        <text>UDP-N-acetyl-alpha-D-muramate + L-alanine + ATP = UDP-N-acetyl-alpha-D-muramoyl-L-alanine + ADP + phosphate + H(+)</text>
        <dbReference type="Rhea" id="RHEA:23372"/>
        <dbReference type="ChEBI" id="CHEBI:15378"/>
        <dbReference type="ChEBI" id="CHEBI:30616"/>
        <dbReference type="ChEBI" id="CHEBI:43474"/>
        <dbReference type="ChEBI" id="CHEBI:57972"/>
        <dbReference type="ChEBI" id="CHEBI:70757"/>
        <dbReference type="ChEBI" id="CHEBI:83898"/>
        <dbReference type="ChEBI" id="CHEBI:456216"/>
        <dbReference type="EC" id="6.3.2.8"/>
    </reaction>
</comment>
<evidence type="ECO:0000313" key="19">
    <source>
        <dbReference type="Proteomes" id="UP001330434"/>
    </source>
</evidence>
<evidence type="ECO:0000256" key="11">
    <source>
        <dbReference type="ARBA" id="ARBA00023306"/>
    </source>
</evidence>
<protein>
    <recommendedName>
        <fullName evidence="3 14">UDP-N-acetylmuramate--L-alanine ligase</fullName>
        <ecNumber evidence="3 14">6.3.2.8</ecNumber>
    </recommendedName>
    <alternativeName>
        <fullName evidence="14">UDP-N-acetylmuramoyl-L-alanine synthetase</fullName>
    </alternativeName>
</protein>
<accession>A0ABZ2C2I8</accession>
<keyword evidence="4 14" id="KW-0963">Cytoplasm</keyword>
<organism evidence="18 19">
    <name type="scientific">Candidatus Bealeia paramacronuclearis</name>
    <dbReference type="NCBI Taxonomy" id="1921001"/>
    <lineage>
        <taxon>Bacteria</taxon>
        <taxon>Pseudomonadati</taxon>
        <taxon>Pseudomonadota</taxon>
        <taxon>Alphaproteobacteria</taxon>
        <taxon>Holosporales</taxon>
        <taxon>Holosporaceae</taxon>
        <taxon>Candidatus Bealeia</taxon>
    </lineage>
</organism>
<evidence type="ECO:0000256" key="5">
    <source>
        <dbReference type="ARBA" id="ARBA00022598"/>
    </source>
</evidence>
<keyword evidence="12 14" id="KW-0961">Cell wall biogenesis/degradation</keyword>
<keyword evidence="8 14" id="KW-0067">ATP-binding</keyword>
<evidence type="ECO:0000256" key="1">
    <source>
        <dbReference type="ARBA" id="ARBA00004496"/>
    </source>
</evidence>
<evidence type="ECO:0000256" key="12">
    <source>
        <dbReference type="ARBA" id="ARBA00023316"/>
    </source>
</evidence>
<dbReference type="Pfam" id="PF08245">
    <property type="entry name" value="Mur_ligase_M"/>
    <property type="match status" value="1"/>
</dbReference>
<dbReference type="HAMAP" id="MF_00046">
    <property type="entry name" value="MurC"/>
    <property type="match status" value="1"/>
</dbReference>
<evidence type="ECO:0000256" key="2">
    <source>
        <dbReference type="ARBA" id="ARBA00004752"/>
    </source>
</evidence>
<dbReference type="InterPro" id="IPR013221">
    <property type="entry name" value="Mur_ligase_cen"/>
</dbReference>
<keyword evidence="6 14" id="KW-0132">Cell division</keyword>
<proteinExistence type="inferred from homology"/>
<keyword evidence="19" id="KW-1185">Reference proteome</keyword>
<feature type="binding site" evidence="14">
    <location>
        <begin position="116"/>
        <end position="122"/>
    </location>
    <ligand>
        <name>ATP</name>
        <dbReference type="ChEBI" id="CHEBI:30616"/>
    </ligand>
</feature>
<evidence type="ECO:0000259" key="16">
    <source>
        <dbReference type="Pfam" id="PF02875"/>
    </source>
</evidence>
<evidence type="ECO:0000259" key="15">
    <source>
        <dbReference type="Pfam" id="PF01225"/>
    </source>
</evidence>
<feature type="domain" description="Mur ligase C-terminal" evidence="16">
    <location>
        <begin position="316"/>
        <end position="446"/>
    </location>
</feature>
<dbReference type="InterPro" id="IPR036565">
    <property type="entry name" value="Mur-like_cat_sf"/>
</dbReference>
<gene>
    <name evidence="14" type="primary">murC</name>
    <name evidence="18" type="ORF">Bealeia1_00089</name>
</gene>
<evidence type="ECO:0000313" key="18">
    <source>
        <dbReference type="EMBL" id="WVX65923.1"/>
    </source>
</evidence>
<keyword evidence="10 14" id="KW-0573">Peptidoglycan synthesis</keyword>
<dbReference type="Gene3D" id="3.90.190.20">
    <property type="entry name" value="Mur ligase, C-terminal domain"/>
    <property type="match status" value="1"/>
</dbReference>
<dbReference type="SUPFAM" id="SSF53623">
    <property type="entry name" value="MurD-like peptide ligases, catalytic domain"/>
    <property type="match status" value="1"/>
</dbReference>
<evidence type="ECO:0000256" key="7">
    <source>
        <dbReference type="ARBA" id="ARBA00022741"/>
    </source>
</evidence>
<dbReference type="SUPFAM" id="SSF53244">
    <property type="entry name" value="MurD-like peptide ligases, peptide-binding domain"/>
    <property type="match status" value="1"/>
</dbReference>
<evidence type="ECO:0000259" key="17">
    <source>
        <dbReference type="Pfam" id="PF08245"/>
    </source>
</evidence>
<dbReference type="InterPro" id="IPR004101">
    <property type="entry name" value="Mur_ligase_C"/>
</dbReference>
<comment type="similarity">
    <text evidence="14">Belongs to the MurCDEF family.</text>
</comment>
<keyword evidence="7 14" id="KW-0547">Nucleotide-binding</keyword>